<keyword evidence="3 6" id="KW-0812">Transmembrane</keyword>
<feature type="transmembrane region" description="Helical" evidence="6">
    <location>
        <begin position="194"/>
        <end position="216"/>
    </location>
</feature>
<gene>
    <name evidence="8" type="ORF">MFLO_11350</name>
</gene>
<organism evidence="8 9">
    <name type="scientific">Listeria floridensis FSL S10-1187</name>
    <dbReference type="NCBI Taxonomy" id="1265817"/>
    <lineage>
        <taxon>Bacteria</taxon>
        <taxon>Bacillati</taxon>
        <taxon>Bacillota</taxon>
        <taxon>Bacilli</taxon>
        <taxon>Bacillales</taxon>
        <taxon>Listeriaceae</taxon>
        <taxon>Listeria</taxon>
    </lineage>
</organism>
<dbReference type="Pfam" id="PF02687">
    <property type="entry name" value="FtsX"/>
    <property type="match status" value="1"/>
</dbReference>
<reference evidence="8 9" key="1">
    <citation type="journal article" date="2014" name="Int. J. Syst. Evol. Microbiol.">
        <title>Listeria floridensis sp. nov., Listeria aquatica sp. nov., Listeria cornellensis sp. nov., Listeria riparia sp. nov. and Listeria grandensis sp. nov., from agricultural and natural environments.</title>
        <authorList>
            <person name="den Bakker H.C."/>
            <person name="Warchocki S."/>
            <person name="Wright E.M."/>
            <person name="Allred A.F."/>
            <person name="Ahlstrom C."/>
            <person name="Manuel C.S."/>
            <person name="Stasiewicz M.J."/>
            <person name="Burrell A."/>
            <person name="Roof S."/>
            <person name="Strawn L."/>
            <person name="Fortes E.D."/>
            <person name="Nightingale K.K."/>
            <person name="Kephart D."/>
            <person name="Wiedmann M."/>
        </authorList>
    </citation>
    <scope>NUCLEOTIDE SEQUENCE [LARGE SCALE GENOMIC DNA]</scope>
    <source>
        <strain evidence="8 9">FSL S10-1187</strain>
    </source>
</reference>
<keyword evidence="5 6" id="KW-0472">Membrane</keyword>
<evidence type="ECO:0000313" key="9">
    <source>
        <dbReference type="Proteomes" id="UP000019249"/>
    </source>
</evidence>
<feature type="domain" description="ABC3 transporter permease C-terminal" evidence="7">
    <location>
        <begin position="27"/>
        <end position="146"/>
    </location>
</feature>
<evidence type="ECO:0000256" key="1">
    <source>
        <dbReference type="ARBA" id="ARBA00004651"/>
    </source>
</evidence>
<evidence type="ECO:0000256" key="4">
    <source>
        <dbReference type="ARBA" id="ARBA00022989"/>
    </source>
</evidence>
<sequence>MSLANNPLIRKIFIKWEVIGASLFSSSAFILILFVGFFIFYSNGYFLKRRKRELGLYLLLGLRKSQISVILVIENLLVYCASLITGILSGIFFSKLFSMLLFWIVDLRVNTAIILSGKAVFDTIMIFAIVMAVTSFYAVSMVYRYSMLRLFQTGDREKNTPRGSVCLTLLGFGLIGFGYYLALENIETSAIWQWLRFFRGFGLILICVVVGTWLVIRFSMPLGLRFFHKRKAIYYYGTNLLTITSMRSRVKRNANTLAMIAVLSATTLTIIGALSSFYSGTIDDVKNENPSSYQFLNLTPEKQDEVERIIRRSSGHSLNYQTESSYVSAAVHNPTKRMPYEFYSNGAQFSFISEREFSRLNRIEGHKNKAISGLEDGEAVFVGRDSFRAPEKRRDRLKKASLSIIVGR</sequence>
<keyword evidence="4 6" id="KW-1133">Transmembrane helix</keyword>
<evidence type="ECO:0000259" key="7">
    <source>
        <dbReference type="Pfam" id="PF02687"/>
    </source>
</evidence>
<keyword evidence="9" id="KW-1185">Reference proteome</keyword>
<dbReference type="Proteomes" id="UP000019249">
    <property type="component" value="Unassembled WGS sequence"/>
</dbReference>
<accession>A0ABN0RDH3</accession>
<name>A0ABN0RDH3_9LIST</name>
<feature type="transmembrane region" description="Helical" evidence="6">
    <location>
        <begin position="124"/>
        <end position="143"/>
    </location>
</feature>
<dbReference type="EMBL" id="AODF01000026">
    <property type="protein sequence ID" value="EUJ29179.1"/>
    <property type="molecule type" value="Genomic_DNA"/>
</dbReference>
<feature type="transmembrane region" description="Helical" evidence="6">
    <location>
        <begin position="76"/>
        <end position="104"/>
    </location>
</feature>
<feature type="transmembrane region" description="Helical" evidence="6">
    <location>
        <begin position="256"/>
        <end position="278"/>
    </location>
</feature>
<evidence type="ECO:0000256" key="5">
    <source>
        <dbReference type="ARBA" id="ARBA00023136"/>
    </source>
</evidence>
<feature type="transmembrane region" description="Helical" evidence="6">
    <location>
        <begin position="20"/>
        <end position="42"/>
    </location>
</feature>
<feature type="transmembrane region" description="Helical" evidence="6">
    <location>
        <begin position="164"/>
        <end position="182"/>
    </location>
</feature>
<evidence type="ECO:0000256" key="2">
    <source>
        <dbReference type="ARBA" id="ARBA00022475"/>
    </source>
</evidence>
<dbReference type="PANTHER" id="PTHR46795:SF3">
    <property type="entry name" value="ABC TRANSPORTER PERMEASE"/>
    <property type="match status" value="1"/>
</dbReference>
<protein>
    <submittedName>
        <fullName evidence="8">ABC transporter permease</fullName>
    </submittedName>
</protein>
<evidence type="ECO:0000256" key="3">
    <source>
        <dbReference type="ARBA" id="ARBA00022692"/>
    </source>
</evidence>
<keyword evidence="2" id="KW-1003">Cell membrane</keyword>
<dbReference type="PANTHER" id="PTHR46795">
    <property type="entry name" value="ABC TRANSPORTER PERMEASE-RELATED-RELATED"/>
    <property type="match status" value="1"/>
</dbReference>
<comment type="caution">
    <text evidence="8">The sequence shown here is derived from an EMBL/GenBank/DDBJ whole genome shotgun (WGS) entry which is preliminary data.</text>
</comment>
<comment type="subcellular location">
    <subcellularLocation>
        <location evidence="1">Cell membrane</location>
        <topology evidence="1">Multi-pass membrane protein</topology>
    </subcellularLocation>
</comment>
<evidence type="ECO:0000313" key="8">
    <source>
        <dbReference type="EMBL" id="EUJ29179.1"/>
    </source>
</evidence>
<dbReference type="InterPro" id="IPR003838">
    <property type="entry name" value="ABC3_permease_C"/>
</dbReference>
<proteinExistence type="predicted"/>
<dbReference type="InterPro" id="IPR052536">
    <property type="entry name" value="ABC-4_Integral_Memb_Prot"/>
</dbReference>
<evidence type="ECO:0000256" key="6">
    <source>
        <dbReference type="SAM" id="Phobius"/>
    </source>
</evidence>